<feature type="region of interest" description="Disordered" evidence="1">
    <location>
        <begin position="1"/>
        <end position="28"/>
    </location>
</feature>
<dbReference type="EMBL" id="SRLO01000088">
    <property type="protein sequence ID" value="TNN76961.1"/>
    <property type="molecule type" value="Genomic_DNA"/>
</dbReference>
<comment type="caution">
    <text evidence="2">The sequence shown here is derived from an EMBL/GenBank/DDBJ whole genome shotgun (WGS) entry which is preliminary data.</text>
</comment>
<dbReference type="AlphaFoldDB" id="A0A4Z2IGW8"/>
<dbReference type="Proteomes" id="UP000314294">
    <property type="component" value="Unassembled WGS sequence"/>
</dbReference>
<reference evidence="2 3" key="1">
    <citation type="submission" date="2019-03" db="EMBL/GenBank/DDBJ databases">
        <title>First draft genome of Liparis tanakae, snailfish: a comprehensive survey of snailfish specific genes.</title>
        <authorList>
            <person name="Kim W."/>
            <person name="Song I."/>
            <person name="Jeong J.-H."/>
            <person name="Kim D."/>
            <person name="Kim S."/>
            <person name="Ryu S."/>
            <person name="Song J.Y."/>
            <person name="Lee S.K."/>
        </authorList>
    </citation>
    <scope>NUCLEOTIDE SEQUENCE [LARGE SCALE GENOMIC DNA]</scope>
    <source>
        <tissue evidence="2">Muscle</tissue>
    </source>
</reference>
<accession>A0A4Z2IGW8</accession>
<organism evidence="2 3">
    <name type="scientific">Liparis tanakae</name>
    <name type="common">Tanaka's snailfish</name>
    <dbReference type="NCBI Taxonomy" id="230148"/>
    <lineage>
        <taxon>Eukaryota</taxon>
        <taxon>Metazoa</taxon>
        <taxon>Chordata</taxon>
        <taxon>Craniata</taxon>
        <taxon>Vertebrata</taxon>
        <taxon>Euteleostomi</taxon>
        <taxon>Actinopterygii</taxon>
        <taxon>Neopterygii</taxon>
        <taxon>Teleostei</taxon>
        <taxon>Neoteleostei</taxon>
        <taxon>Acanthomorphata</taxon>
        <taxon>Eupercaria</taxon>
        <taxon>Perciformes</taxon>
        <taxon>Cottioidei</taxon>
        <taxon>Cottales</taxon>
        <taxon>Liparidae</taxon>
        <taxon>Liparis</taxon>
    </lineage>
</organism>
<feature type="compositionally biased region" description="Basic and acidic residues" evidence="1">
    <location>
        <begin position="11"/>
        <end position="27"/>
    </location>
</feature>
<name>A0A4Z2IGW8_9TELE</name>
<evidence type="ECO:0000313" key="3">
    <source>
        <dbReference type="Proteomes" id="UP000314294"/>
    </source>
</evidence>
<protein>
    <submittedName>
        <fullName evidence="2">Uncharacterized protein</fullName>
    </submittedName>
</protein>
<evidence type="ECO:0000313" key="2">
    <source>
        <dbReference type="EMBL" id="TNN76961.1"/>
    </source>
</evidence>
<proteinExistence type="predicted"/>
<keyword evidence="3" id="KW-1185">Reference proteome</keyword>
<gene>
    <name evidence="2" type="ORF">EYF80_012807</name>
</gene>
<sequence>MTFPSVSRGEAAVDARRDYTPVQEHHVSPPLSLSLAGLCLKRVPVDELFLCLDSLSPRCSRGRLATV</sequence>
<evidence type="ECO:0000256" key="1">
    <source>
        <dbReference type="SAM" id="MobiDB-lite"/>
    </source>
</evidence>